<evidence type="ECO:0000256" key="1">
    <source>
        <dbReference type="SAM" id="MobiDB-lite"/>
    </source>
</evidence>
<keyword evidence="4" id="KW-1185">Reference proteome</keyword>
<gene>
    <name evidence="3" type="ORF">HYPBUDRAFT_181039</name>
</gene>
<dbReference type="GeneID" id="30997446"/>
<dbReference type="InterPro" id="IPR039777">
    <property type="entry name" value="IFRD"/>
</dbReference>
<reference evidence="4" key="1">
    <citation type="submission" date="2016-05" db="EMBL/GenBank/DDBJ databases">
        <title>Comparative genomics of biotechnologically important yeasts.</title>
        <authorList>
            <consortium name="DOE Joint Genome Institute"/>
            <person name="Riley R."/>
            <person name="Haridas S."/>
            <person name="Wolfe K.H."/>
            <person name="Lopes M.R."/>
            <person name="Hittinger C.T."/>
            <person name="Goker M."/>
            <person name="Salamov A."/>
            <person name="Wisecaver J."/>
            <person name="Long T.M."/>
            <person name="Aerts A.L."/>
            <person name="Barry K."/>
            <person name="Choi C."/>
            <person name="Clum A."/>
            <person name="Coughlan A.Y."/>
            <person name="Deshpande S."/>
            <person name="Douglass A.P."/>
            <person name="Hanson S.J."/>
            <person name="Klenk H.-P."/>
            <person name="Labutti K."/>
            <person name="Lapidus A."/>
            <person name="Lindquist E."/>
            <person name="Lipzen A."/>
            <person name="Meier-Kolthoff J.P."/>
            <person name="Ohm R.A."/>
            <person name="Otillar R.P."/>
            <person name="Pangilinan J."/>
            <person name="Peng Y."/>
            <person name="Rokas A."/>
            <person name="Rosa C.A."/>
            <person name="Scheuner C."/>
            <person name="Sibirny A.A."/>
            <person name="Slot J.C."/>
            <person name="Stielow J.B."/>
            <person name="Sun H."/>
            <person name="Kurtzman C.P."/>
            <person name="Blackwell M."/>
            <person name="Grigoriev I.V."/>
            <person name="Jeffries T.W."/>
        </authorList>
    </citation>
    <scope>NUCLEOTIDE SEQUENCE [LARGE SCALE GENOMIC DNA]</scope>
    <source>
        <strain evidence="4">NRRL Y-1933</strain>
    </source>
</reference>
<accession>A0A1E4RT01</accession>
<dbReference type="RefSeq" id="XP_020079408.1">
    <property type="nucleotide sequence ID" value="XM_020222897.1"/>
</dbReference>
<evidence type="ECO:0000313" key="3">
    <source>
        <dbReference type="EMBL" id="ODV70341.1"/>
    </source>
</evidence>
<dbReference type="Proteomes" id="UP000095085">
    <property type="component" value="Unassembled WGS sequence"/>
</dbReference>
<dbReference type="OrthoDB" id="18978at2759"/>
<feature type="region of interest" description="Disordered" evidence="1">
    <location>
        <begin position="1"/>
        <end position="39"/>
    </location>
</feature>
<name>A0A1E4RT01_9ASCO</name>
<dbReference type="AlphaFoldDB" id="A0A1E4RT01"/>
<organism evidence="3 4">
    <name type="scientific">Hyphopichia burtonii NRRL Y-1933</name>
    <dbReference type="NCBI Taxonomy" id="984485"/>
    <lineage>
        <taxon>Eukaryota</taxon>
        <taxon>Fungi</taxon>
        <taxon>Dikarya</taxon>
        <taxon>Ascomycota</taxon>
        <taxon>Saccharomycotina</taxon>
        <taxon>Pichiomycetes</taxon>
        <taxon>Debaryomycetaceae</taxon>
        <taxon>Hyphopichia</taxon>
    </lineage>
</organism>
<evidence type="ECO:0000259" key="2">
    <source>
        <dbReference type="Pfam" id="PF05004"/>
    </source>
</evidence>
<feature type="compositionally biased region" description="Low complexity" evidence="1">
    <location>
        <begin position="16"/>
        <end position="28"/>
    </location>
</feature>
<dbReference type="EMBL" id="KV454538">
    <property type="protein sequence ID" value="ODV70341.1"/>
    <property type="molecule type" value="Genomic_DNA"/>
</dbReference>
<protein>
    <recommendedName>
        <fullName evidence="2">Interferon-related developmental regulator N-terminal domain-containing protein</fullName>
    </recommendedName>
</protein>
<dbReference type="PANTHER" id="PTHR12354">
    <property type="entry name" value="INTERFERON-RELATED DEVELOPMENTAL REGULATOR"/>
    <property type="match status" value="1"/>
</dbReference>
<dbReference type="STRING" id="984485.A0A1E4RT01"/>
<dbReference type="Pfam" id="PF05004">
    <property type="entry name" value="IFRD"/>
    <property type="match status" value="1"/>
</dbReference>
<dbReference type="PANTHER" id="PTHR12354:SF1">
    <property type="entry name" value="INTERFERON-RELATED DEVELOPMENTAL REGULATOR 1"/>
    <property type="match status" value="1"/>
</dbReference>
<proteinExistence type="predicted"/>
<evidence type="ECO:0000313" key="4">
    <source>
        <dbReference type="Proteomes" id="UP000095085"/>
    </source>
</evidence>
<dbReference type="InterPro" id="IPR007701">
    <property type="entry name" value="Interferon-rel_develop_reg_N"/>
</dbReference>
<feature type="domain" description="Interferon-related developmental regulator N-terminal" evidence="2">
    <location>
        <begin position="294"/>
        <end position="425"/>
    </location>
</feature>
<sequence>MPPSSKIRSLREEALSGSSTRSSSRARTPNPDGEENGSLDVNFQSIEELLANKLEHLQSVLGLSDLLEHENKDKKFVNDNKNDHKQQTISELNKSRIQSDLTTINQIIYSLTQSRTDVSSQSRELLLAQLYRLVVTKPIIVFNEEHAGTKEFVSESKVEELIQNLYGRNFRSESEFILLFRSIIGLLSSDLEEFGELVSSQLFSSIEKLIQDQPTASVTNDNKAGLISGYCGLLLILYAGTSAYGIDEKVNWLFELAQGYVESALTLKSQLDSGDREYSTLLHQDHDKQLVSEQERQANSEGSIAISAIHGVGVLLTLLPRGDFLNEFLSELVPKLVEILDNEEHIDIAKASGRVIALCYELYTYDSNDDIENEDEEYNYNAPYYEQASLISICNRLANLSSKKIGKRDRHETHSIFRETLNTIESYTDAKKREEIYKRSPEGIEISHTLISSTHIKLAKSKSLPINSWFLYFRLLHLKWCFGFGLHNQIVSNGDIKQILREPTTEYQDKYNFDPNDNSLESGGYRSIDARTDSERFAKTDKKRSNDLRKARVNKVTEEMNDLHLFEKTK</sequence>